<dbReference type="Proteomes" id="UP001417504">
    <property type="component" value="Unassembled WGS sequence"/>
</dbReference>
<proteinExistence type="predicted"/>
<keyword evidence="2" id="KW-1185">Reference proteome</keyword>
<gene>
    <name evidence="1" type="ORF">Sjap_008131</name>
</gene>
<sequence>MSSNACEEDEFGEGLFEDVLERCSSGLVTDEDIKRGEFVTEYAGEGLFNLVQIKNATAVLEATDKKGMELECELIMESTTKMVGRTIWPQGNKTTPVTTDPPADKSTVEVPLTGGAAVDTRRSWGMVGSFSNIIAAVTSGAGGWTTAPGRLSGTKSCSC</sequence>
<reference evidence="1 2" key="1">
    <citation type="submission" date="2024-01" db="EMBL/GenBank/DDBJ databases">
        <title>Genome assemblies of Stephania.</title>
        <authorList>
            <person name="Yang L."/>
        </authorList>
    </citation>
    <scope>NUCLEOTIDE SEQUENCE [LARGE SCALE GENOMIC DNA]</scope>
    <source>
        <strain evidence="1">QJT</strain>
        <tissue evidence="1">Leaf</tissue>
    </source>
</reference>
<evidence type="ECO:0000313" key="2">
    <source>
        <dbReference type="Proteomes" id="UP001417504"/>
    </source>
</evidence>
<name>A0AAP0JR98_9MAGN</name>
<comment type="caution">
    <text evidence="1">The sequence shown here is derived from an EMBL/GenBank/DDBJ whole genome shotgun (WGS) entry which is preliminary data.</text>
</comment>
<dbReference type="AlphaFoldDB" id="A0AAP0JR98"/>
<evidence type="ECO:0000313" key="1">
    <source>
        <dbReference type="EMBL" id="KAK9137537.1"/>
    </source>
</evidence>
<dbReference type="EMBL" id="JBBNAE010000003">
    <property type="protein sequence ID" value="KAK9137537.1"/>
    <property type="molecule type" value="Genomic_DNA"/>
</dbReference>
<organism evidence="1 2">
    <name type="scientific">Stephania japonica</name>
    <dbReference type="NCBI Taxonomy" id="461633"/>
    <lineage>
        <taxon>Eukaryota</taxon>
        <taxon>Viridiplantae</taxon>
        <taxon>Streptophyta</taxon>
        <taxon>Embryophyta</taxon>
        <taxon>Tracheophyta</taxon>
        <taxon>Spermatophyta</taxon>
        <taxon>Magnoliopsida</taxon>
        <taxon>Ranunculales</taxon>
        <taxon>Menispermaceae</taxon>
        <taxon>Menispermoideae</taxon>
        <taxon>Cissampelideae</taxon>
        <taxon>Stephania</taxon>
    </lineage>
</organism>
<accession>A0AAP0JR98</accession>
<protein>
    <submittedName>
        <fullName evidence="1">Uncharacterized protein</fullName>
    </submittedName>
</protein>